<evidence type="ECO:0000256" key="1">
    <source>
        <dbReference type="ARBA" id="ARBA00004651"/>
    </source>
</evidence>
<dbReference type="Pfam" id="PF09335">
    <property type="entry name" value="VTT_dom"/>
    <property type="match status" value="1"/>
</dbReference>
<organism evidence="9 10">
    <name type="scientific">Tetraparma gracilis</name>
    <dbReference type="NCBI Taxonomy" id="2962635"/>
    <lineage>
        <taxon>Eukaryota</taxon>
        <taxon>Sar</taxon>
        <taxon>Stramenopiles</taxon>
        <taxon>Ochrophyta</taxon>
        <taxon>Bolidophyceae</taxon>
        <taxon>Parmales</taxon>
        <taxon>Triparmaceae</taxon>
        <taxon>Tetraparma</taxon>
    </lineage>
</organism>
<dbReference type="InterPro" id="IPR015414">
    <property type="entry name" value="TMEM64"/>
</dbReference>
<dbReference type="InterPro" id="IPR032816">
    <property type="entry name" value="VTT_dom"/>
</dbReference>
<evidence type="ECO:0000256" key="4">
    <source>
        <dbReference type="ARBA" id="ARBA00022989"/>
    </source>
</evidence>
<evidence type="ECO:0000313" key="9">
    <source>
        <dbReference type="EMBL" id="GMI24349.1"/>
    </source>
</evidence>
<dbReference type="PANTHER" id="PTHR12677:SF59">
    <property type="entry name" value="GOLGI APPARATUS MEMBRANE PROTEIN TVP38-RELATED"/>
    <property type="match status" value="1"/>
</dbReference>
<feature type="transmembrane region" description="Helical" evidence="7">
    <location>
        <begin position="38"/>
        <end position="59"/>
    </location>
</feature>
<dbReference type="EMBL" id="BRYB01000164">
    <property type="protein sequence ID" value="GMI24349.1"/>
    <property type="molecule type" value="Genomic_DNA"/>
</dbReference>
<sequence length="243" mass="25815">MPVLLPPLLAGGAYLTLHPSLVSDFVAALSFDSSPSSLLLFGSLYLLFEVLAVPCFPFTGLAGYLFGVPLGALVCWCAGTVAAVVSFLIGRTLLTTFVQAQLEAFPKLRALDKAFELDGKRLVLLLRLSPFFPFALSNYIYGGTSVSLADYAVGTMLGQLPGTIGYVAAGAATGELAGGGLSLSSVLENPNLLALAAGGALLFGVIGVLTDISGRAIEAIEREREEEERRERESKRRRWPWET</sequence>
<reference evidence="9 10" key="1">
    <citation type="journal article" date="2023" name="Commun. Biol.">
        <title>Genome analysis of Parmales, the sister group of diatoms, reveals the evolutionary specialization of diatoms from phago-mixotrophs to photoautotrophs.</title>
        <authorList>
            <person name="Ban H."/>
            <person name="Sato S."/>
            <person name="Yoshikawa S."/>
            <person name="Yamada K."/>
            <person name="Nakamura Y."/>
            <person name="Ichinomiya M."/>
            <person name="Sato N."/>
            <person name="Blanc-Mathieu R."/>
            <person name="Endo H."/>
            <person name="Kuwata A."/>
            <person name="Ogata H."/>
        </authorList>
    </citation>
    <scope>NUCLEOTIDE SEQUENCE [LARGE SCALE GENOMIC DNA]</scope>
</reference>
<feature type="transmembrane region" description="Helical" evidence="7">
    <location>
        <begin position="12"/>
        <end position="31"/>
    </location>
</feature>
<evidence type="ECO:0000259" key="8">
    <source>
        <dbReference type="Pfam" id="PF09335"/>
    </source>
</evidence>
<comment type="subcellular location">
    <subcellularLocation>
        <location evidence="1">Cell membrane</location>
        <topology evidence="1">Multi-pass membrane protein</topology>
    </subcellularLocation>
</comment>
<evidence type="ECO:0000313" key="10">
    <source>
        <dbReference type="Proteomes" id="UP001165060"/>
    </source>
</evidence>
<feature type="transmembrane region" description="Helical" evidence="7">
    <location>
        <begin position="122"/>
        <end position="141"/>
    </location>
</feature>
<evidence type="ECO:0000256" key="3">
    <source>
        <dbReference type="ARBA" id="ARBA00022692"/>
    </source>
</evidence>
<name>A0ABQ6MDL3_9STRA</name>
<dbReference type="PANTHER" id="PTHR12677">
    <property type="entry name" value="GOLGI APPARATUS MEMBRANE PROTEIN TVP38-RELATED"/>
    <property type="match status" value="1"/>
</dbReference>
<protein>
    <recommendedName>
        <fullName evidence="8">VTT domain-containing protein</fullName>
    </recommendedName>
</protein>
<evidence type="ECO:0000256" key="6">
    <source>
        <dbReference type="SAM" id="MobiDB-lite"/>
    </source>
</evidence>
<gene>
    <name evidence="9" type="ORF">TeGR_g1648</name>
</gene>
<keyword evidence="2" id="KW-1003">Cell membrane</keyword>
<feature type="region of interest" description="Disordered" evidence="6">
    <location>
        <begin position="222"/>
        <end position="243"/>
    </location>
</feature>
<keyword evidence="5 7" id="KW-0472">Membrane</keyword>
<feature type="transmembrane region" description="Helical" evidence="7">
    <location>
        <begin position="192"/>
        <end position="212"/>
    </location>
</feature>
<comment type="caution">
    <text evidence="9">The sequence shown here is derived from an EMBL/GenBank/DDBJ whole genome shotgun (WGS) entry which is preliminary data.</text>
</comment>
<feature type="transmembrane region" description="Helical" evidence="7">
    <location>
        <begin position="65"/>
        <end position="89"/>
    </location>
</feature>
<dbReference type="Proteomes" id="UP001165060">
    <property type="component" value="Unassembled WGS sequence"/>
</dbReference>
<keyword evidence="4 7" id="KW-1133">Transmembrane helix</keyword>
<keyword evidence="3 7" id="KW-0812">Transmembrane</keyword>
<feature type="domain" description="VTT" evidence="8">
    <location>
        <begin position="54"/>
        <end position="171"/>
    </location>
</feature>
<accession>A0ABQ6MDL3</accession>
<evidence type="ECO:0000256" key="5">
    <source>
        <dbReference type="ARBA" id="ARBA00023136"/>
    </source>
</evidence>
<keyword evidence="10" id="KW-1185">Reference proteome</keyword>
<evidence type="ECO:0000256" key="7">
    <source>
        <dbReference type="SAM" id="Phobius"/>
    </source>
</evidence>
<evidence type="ECO:0000256" key="2">
    <source>
        <dbReference type="ARBA" id="ARBA00022475"/>
    </source>
</evidence>
<proteinExistence type="predicted"/>